<gene>
    <name evidence="3" type="ORF">Mtai_v1c04400</name>
</gene>
<evidence type="ECO:0000313" key="3">
    <source>
        <dbReference type="EMBL" id="AWR85688.1"/>
    </source>
</evidence>
<evidence type="ECO:0000313" key="4">
    <source>
        <dbReference type="Proteomes" id="UP000263013"/>
    </source>
</evidence>
<sequence length="501" mass="55660">MTRMKLAFLLVPAMVTALLFGTLNPKQTPPPPAPSGQEIRVLLSYQPGAASFEAKYLFPTLGLVPLGGSVQISSGPDRANLRPVVTVFADKPLTFTPQNGRLVASFEGLTFALEGVVQLKAANPAQPVLYRLLTSRPNRLSEYPGELWLELRSNGLLVVNRVDYQDYLKGVLPSEMPPHFHPEALKAQAVAARTYAFVRQQASTYWKQFGADVDDSSSEQVYHQTRRHPATDAAVEATRNQILTFEGRPIQSFFFSTSPGATASIEEVWMDRPPAPYLKGRSQTNPARVSLESESEALAFFQDWNPEGFYDAISPFWRWKLRLSREELEALLRRTLPERARLAPQFVQTPEGPLSPDAPGFELGSLQKIAVLRRTTGGYVTALEIQTSTGRYVVQRESHIRSLLRPDKALTGGNDVRLELWQGEPRLNFPSLPSAAFALQEERDERGNLLGLTFWGGGFGHGVGMSQYGALGLARRGYGYQQILEHFYPGTTLTTLNADRR</sequence>
<evidence type="ECO:0000256" key="1">
    <source>
        <dbReference type="SAM" id="SignalP"/>
    </source>
</evidence>
<feature type="signal peptide" evidence="1">
    <location>
        <begin position="1"/>
        <end position="17"/>
    </location>
</feature>
<keyword evidence="1" id="KW-0732">Signal</keyword>
<protein>
    <submittedName>
        <fullName evidence="3">Stage II sporulation protein D</fullName>
    </submittedName>
</protein>
<accession>A0ABM6WFM6</accession>
<feature type="chain" id="PRO_5046576003" evidence="1">
    <location>
        <begin position="18"/>
        <end position="501"/>
    </location>
</feature>
<reference evidence="3 4" key="1">
    <citation type="submission" date="2017-05" db="EMBL/GenBank/DDBJ databases">
        <title>Complete genome sequence of Meiothermus taiwanensis WR-220.</title>
        <authorList>
            <person name="Wu W.-L."/>
            <person name="Lo W.-S."/>
            <person name="Kuo C.-H."/>
            <person name="Wu S.-H."/>
        </authorList>
    </citation>
    <scope>NUCLEOTIDE SEQUENCE [LARGE SCALE GENOMIC DNA]</scope>
    <source>
        <strain evidence="3 4">WR-220</strain>
    </source>
</reference>
<dbReference type="NCBIfam" id="TIGR02669">
    <property type="entry name" value="SpoIID_LytB"/>
    <property type="match status" value="1"/>
</dbReference>
<dbReference type="Pfam" id="PF08486">
    <property type="entry name" value="SpoIID"/>
    <property type="match status" value="1"/>
</dbReference>
<dbReference type="EMBL" id="CP021130">
    <property type="protein sequence ID" value="AWR85688.1"/>
    <property type="molecule type" value="Genomic_DNA"/>
</dbReference>
<dbReference type="InterPro" id="IPR051922">
    <property type="entry name" value="Bact_Sporulation_Assoc"/>
</dbReference>
<dbReference type="Proteomes" id="UP000263013">
    <property type="component" value="Chromosome"/>
</dbReference>
<dbReference type="InterPro" id="IPR013693">
    <property type="entry name" value="SpoIID/LytB_N"/>
</dbReference>
<dbReference type="PANTHER" id="PTHR30032:SF4">
    <property type="entry name" value="AMIDASE ENHANCER"/>
    <property type="match status" value="1"/>
</dbReference>
<feature type="domain" description="Sporulation stage II protein D amidase enhancer LytB N-terminal" evidence="2">
    <location>
        <begin position="154"/>
        <end position="245"/>
    </location>
</feature>
<evidence type="ECO:0000259" key="2">
    <source>
        <dbReference type="Pfam" id="PF08486"/>
    </source>
</evidence>
<proteinExistence type="predicted"/>
<dbReference type="PANTHER" id="PTHR30032">
    <property type="entry name" value="N-ACETYLMURAMOYL-L-ALANINE AMIDASE-RELATED"/>
    <property type="match status" value="1"/>
</dbReference>
<dbReference type="InterPro" id="IPR013486">
    <property type="entry name" value="SpoIID/LytB"/>
</dbReference>
<keyword evidence="4" id="KW-1185">Reference proteome</keyword>
<organism evidence="3 4">
    <name type="scientific">Meiothermus taiwanensis WR-220</name>
    <dbReference type="NCBI Taxonomy" id="1339250"/>
    <lineage>
        <taxon>Bacteria</taxon>
        <taxon>Thermotogati</taxon>
        <taxon>Deinococcota</taxon>
        <taxon>Deinococci</taxon>
        <taxon>Thermales</taxon>
        <taxon>Thermaceae</taxon>
        <taxon>Meiothermus</taxon>
    </lineage>
</organism>
<name>A0ABM6WFM6_9DEIN</name>